<keyword evidence="1" id="KW-0285">Flavoprotein</keyword>
<name>A0A1G4WX14_9MYCO</name>
<feature type="domain" description="Flavodoxin-like" evidence="2">
    <location>
        <begin position="4"/>
        <end position="145"/>
    </location>
</feature>
<dbReference type="GO" id="GO:0016491">
    <property type="term" value="F:oxidoreductase activity"/>
    <property type="evidence" value="ECO:0007669"/>
    <property type="project" value="TreeGrafter"/>
</dbReference>
<dbReference type="EMBL" id="CP059894">
    <property type="protein sequence ID" value="QNJ94803.1"/>
    <property type="molecule type" value="Genomic_DNA"/>
</dbReference>
<dbReference type="PROSITE" id="PS50902">
    <property type="entry name" value="FLAVODOXIN_LIKE"/>
    <property type="match status" value="1"/>
</dbReference>
<reference evidence="3 6" key="3">
    <citation type="submission" date="2020-07" db="EMBL/GenBank/DDBJ databases">
        <title>Draft genome sequence of four isobutane-metabolizing strains capable of cometabolically degrading diverse ether contaminants.</title>
        <authorList>
            <person name="Chen W."/>
            <person name="Faulkner N."/>
            <person name="Smith C."/>
            <person name="Hyman M."/>
        </authorList>
    </citation>
    <scope>NUCLEOTIDE SEQUENCE [LARGE SCALE GENOMIC DNA]</scope>
    <source>
        <strain evidence="3 6">2A</strain>
    </source>
</reference>
<evidence type="ECO:0000313" key="3">
    <source>
        <dbReference type="EMBL" id="QNJ94803.1"/>
    </source>
</evidence>
<dbReference type="KEGG" id="mflu:HZU40_11455"/>
<protein>
    <submittedName>
        <fullName evidence="3">Flavodoxin domain-containing protein</fullName>
    </submittedName>
    <submittedName>
        <fullName evidence="4">MioC protein</fullName>
    </submittedName>
</protein>
<proteinExistence type="predicted"/>
<dbReference type="SUPFAM" id="SSF52218">
    <property type="entry name" value="Flavoproteins"/>
    <property type="match status" value="1"/>
</dbReference>
<dbReference type="Proteomes" id="UP000515498">
    <property type="component" value="Chromosome"/>
</dbReference>
<dbReference type="GO" id="GO:0050660">
    <property type="term" value="F:flavin adenine dinucleotide binding"/>
    <property type="evidence" value="ECO:0007669"/>
    <property type="project" value="TreeGrafter"/>
</dbReference>
<dbReference type="GO" id="GO:0010181">
    <property type="term" value="F:FMN binding"/>
    <property type="evidence" value="ECO:0007669"/>
    <property type="project" value="InterPro"/>
</dbReference>
<evidence type="ECO:0000256" key="1">
    <source>
        <dbReference type="ARBA" id="ARBA00022630"/>
    </source>
</evidence>
<dbReference type="EMBL" id="FMUB01000013">
    <property type="protein sequence ID" value="SCX31383.1"/>
    <property type="molecule type" value="Genomic_DNA"/>
</dbReference>
<dbReference type="Gene3D" id="3.40.50.360">
    <property type="match status" value="1"/>
</dbReference>
<dbReference type="STRING" id="1502745.SAMN02799620_05320"/>
<accession>A0A1G4WX14</accession>
<reference evidence="4" key="1">
    <citation type="submission" date="2016-10" db="EMBL/GenBank/DDBJ databases">
        <authorList>
            <person name="de Groot N.N."/>
        </authorList>
    </citation>
    <scope>NUCLEOTIDE SEQUENCE [LARGE SCALE GENOMIC DNA]</scope>
    <source>
        <strain evidence="4">UNC267MFSha1.1M11</strain>
    </source>
</reference>
<dbReference type="PANTHER" id="PTHR19384">
    <property type="entry name" value="NITRIC OXIDE SYNTHASE-RELATED"/>
    <property type="match status" value="1"/>
</dbReference>
<evidence type="ECO:0000313" key="6">
    <source>
        <dbReference type="Proteomes" id="UP000515498"/>
    </source>
</evidence>
<evidence type="ECO:0000313" key="4">
    <source>
        <dbReference type="EMBL" id="SCX31383.1"/>
    </source>
</evidence>
<dbReference type="Pfam" id="PF00258">
    <property type="entry name" value="Flavodoxin_1"/>
    <property type="match status" value="1"/>
</dbReference>
<dbReference type="InterPro" id="IPR008254">
    <property type="entry name" value="Flavodoxin/NO_synth"/>
</dbReference>
<gene>
    <name evidence="3" type="ORF">HZU40_11455</name>
    <name evidence="4" type="ORF">SAMN02799620_05320</name>
</gene>
<dbReference type="RefSeq" id="WP_090363263.1">
    <property type="nucleotide sequence ID" value="NZ_CP059894.1"/>
</dbReference>
<evidence type="ECO:0000259" key="2">
    <source>
        <dbReference type="PROSITE" id="PS50902"/>
    </source>
</evidence>
<dbReference type="PRINTS" id="PR00369">
    <property type="entry name" value="FLAVODOXIN"/>
</dbReference>
<dbReference type="InterPro" id="IPR029039">
    <property type="entry name" value="Flavoprotein-like_sf"/>
</dbReference>
<dbReference type="AlphaFoldDB" id="A0A1G4WX14"/>
<dbReference type="InterPro" id="IPR001094">
    <property type="entry name" value="Flavdoxin-like"/>
</dbReference>
<dbReference type="Proteomes" id="UP000199707">
    <property type="component" value="Unassembled WGS sequence"/>
</dbReference>
<organism evidence="4 5">
    <name type="scientific">Mycolicibacterium fluoranthenivorans</name>
    <dbReference type="NCBI Taxonomy" id="258505"/>
    <lineage>
        <taxon>Bacteria</taxon>
        <taxon>Bacillati</taxon>
        <taxon>Actinomycetota</taxon>
        <taxon>Actinomycetes</taxon>
        <taxon>Mycobacteriales</taxon>
        <taxon>Mycobacteriaceae</taxon>
        <taxon>Mycolicibacterium</taxon>
    </lineage>
</organism>
<sequence length="150" mass="15853">MSTATILFGTETGNAEMVADELLTALEPFGITGEVQSMGDYPVEDLCGQQMVILITSTYGEGDLPDTAIPFFDALKQQKPDLSSTRFAAFGLGDSSYDTYNNGIATLIEAVTDLGATQIGETGHHDAESGLDPCDTATTWAQETFAAVEV</sequence>
<dbReference type="PANTHER" id="PTHR19384:SF17">
    <property type="entry name" value="NADPH--CYTOCHROME P450 REDUCTASE"/>
    <property type="match status" value="1"/>
</dbReference>
<dbReference type="GO" id="GO:0005829">
    <property type="term" value="C:cytosol"/>
    <property type="evidence" value="ECO:0007669"/>
    <property type="project" value="TreeGrafter"/>
</dbReference>
<reference evidence="5" key="2">
    <citation type="submission" date="2016-10" db="EMBL/GenBank/DDBJ databases">
        <authorList>
            <person name="Varghese N."/>
            <person name="Submissions S."/>
        </authorList>
    </citation>
    <scope>NUCLEOTIDE SEQUENCE [LARGE SCALE GENOMIC DNA]</scope>
    <source>
        <strain evidence="5">UNC267MFSha1.1M11</strain>
    </source>
</reference>
<evidence type="ECO:0000313" key="5">
    <source>
        <dbReference type="Proteomes" id="UP000199707"/>
    </source>
</evidence>